<evidence type="ECO:0000313" key="6">
    <source>
        <dbReference type="Proteomes" id="UP000756132"/>
    </source>
</evidence>
<dbReference type="KEGG" id="ffu:CLAFUR5_02638"/>
<evidence type="ECO:0000256" key="1">
    <source>
        <dbReference type="ARBA" id="ARBA00022605"/>
    </source>
</evidence>
<dbReference type="InterPro" id="IPR023214">
    <property type="entry name" value="HAD_sf"/>
</dbReference>
<dbReference type="Pfam" id="PF00702">
    <property type="entry name" value="Hydrolase"/>
    <property type="match status" value="1"/>
</dbReference>
<organism evidence="5 6">
    <name type="scientific">Passalora fulva</name>
    <name type="common">Tomato leaf mold</name>
    <name type="synonym">Cladosporium fulvum</name>
    <dbReference type="NCBI Taxonomy" id="5499"/>
    <lineage>
        <taxon>Eukaryota</taxon>
        <taxon>Fungi</taxon>
        <taxon>Dikarya</taxon>
        <taxon>Ascomycota</taxon>
        <taxon>Pezizomycotina</taxon>
        <taxon>Dothideomycetes</taxon>
        <taxon>Dothideomycetidae</taxon>
        <taxon>Mycosphaerellales</taxon>
        <taxon>Mycosphaerellaceae</taxon>
        <taxon>Fulvia</taxon>
    </lineage>
</organism>
<reference evidence="5" key="1">
    <citation type="submission" date="2021-12" db="EMBL/GenBank/DDBJ databases">
        <authorList>
            <person name="Zaccaron A."/>
            <person name="Stergiopoulos I."/>
        </authorList>
    </citation>
    <scope>NUCLEOTIDE SEQUENCE</scope>
    <source>
        <strain evidence="5">Race5_Kim</strain>
    </source>
</reference>
<dbReference type="PANTHER" id="PTHR20371">
    <property type="entry name" value="ENOLASE-PHOSPHATASE E1"/>
    <property type="match status" value="1"/>
</dbReference>
<proteinExistence type="predicted"/>
<evidence type="ECO:0000256" key="4">
    <source>
        <dbReference type="SAM" id="MobiDB-lite"/>
    </source>
</evidence>
<dbReference type="GeneID" id="71982516"/>
<keyword evidence="1" id="KW-0028">Amino-acid biosynthesis</keyword>
<dbReference type="GO" id="GO:0000287">
    <property type="term" value="F:magnesium ion binding"/>
    <property type="evidence" value="ECO:0007669"/>
    <property type="project" value="InterPro"/>
</dbReference>
<dbReference type="Proteomes" id="UP000756132">
    <property type="component" value="Chromosome 2"/>
</dbReference>
<dbReference type="OrthoDB" id="272500at2759"/>
<evidence type="ECO:0000256" key="2">
    <source>
        <dbReference type="ARBA" id="ARBA00022801"/>
    </source>
</evidence>
<keyword evidence="6" id="KW-1185">Reference proteome</keyword>
<dbReference type="PANTHER" id="PTHR20371:SF1">
    <property type="entry name" value="ENOLASE-PHOSPHATASE E1"/>
    <property type="match status" value="1"/>
</dbReference>
<dbReference type="NCBIfam" id="TIGR01691">
    <property type="entry name" value="enolase-ppase"/>
    <property type="match status" value="1"/>
</dbReference>
<sequence>MEGVKCVLLDIEGTVAPISFVKETLFPYAIRALPEVLANKWEEPDFRPFRDAFPAEYRRDSSALQAHVEDLTKRDVKIAYLKNLQGFLWENGYKTGAYATPLFADVAPVLKQWKDAGYALAIYSSGSVFAQKLLFGHVQVAADDTTASKKRDRAGDDATEDEVSTTDAPPPSKSSSFAYGEAVEPPPLADLDTKAGAGSVTGDATNTTPADDAKAVTDATTEEVVTKAQEHEVKSRKVETEDLTALFNGSWYDTTNAGLKTEITSYSKIAESLEFAPEQVLFLSDNVKEVDAAIGAGMKSLLVDRPGNATVSDADKERLEIVTGLDQIKLSEAA</sequence>
<keyword evidence="3" id="KW-0486">Methionine biosynthesis</keyword>
<keyword evidence="2" id="KW-0378">Hydrolase</keyword>
<dbReference type="Gene3D" id="1.10.720.60">
    <property type="match status" value="1"/>
</dbReference>
<protein>
    <submittedName>
        <fullName evidence="5">Enolase-phosphatase E1</fullName>
    </submittedName>
</protein>
<dbReference type="SUPFAM" id="SSF56784">
    <property type="entry name" value="HAD-like"/>
    <property type="match status" value="2"/>
</dbReference>
<reference evidence="5" key="2">
    <citation type="journal article" date="2022" name="Microb. Genom.">
        <title>A chromosome-scale genome assembly of the tomato pathogen Cladosporium fulvum reveals a compartmentalized genome architecture and the presence of a dispensable chromosome.</title>
        <authorList>
            <person name="Zaccaron A.Z."/>
            <person name="Chen L.H."/>
            <person name="Samaras A."/>
            <person name="Stergiopoulos I."/>
        </authorList>
    </citation>
    <scope>NUCLEOTIDE SEQUENCE</scope>
    <source>
        <strain evidence="5">Race5_Kim</strain>
    </source>
</reference>
<evidence type="ECO:0000313" key="5">
    <source>
        <dbReference type="EMBL" id="UJO14354.1"/>
    </source>
</evidence>
<dbReference type="InterPro" id="IPR023943">
    <property type="entry name" value="Enolase-ppase_E1"/>
</dbReference>
<feature type="region of interest" description="Disordered" evidence="4">
    <location>
        <begin position="145"/>
        <end position="218"/>
    </location>
</feature>
<gene>
    <name evidence="5" type="ORF">CLAFUR5_02638</name>
</gene>
<dbReference type="OMA" id="LQGMVWE"/>
<feature type="compositionally biased region" description="Basic and acidic residues" evidence="4">
    <location>
        <begin position="146"/>
        <end position="156"/>
    </location>
</feature>
<dbReference type="Gene3D" id="3.40.50.1000">
    <property type="entry name" value="HAD superfamily/HAD-like"/>
    <property type="match status" value="1"/>
</dbReference>
<dbReference type="EMBL" id="CP090164">
    <property type="protein sequence ID" value="UJO14354.1"/>
    <property type="molecule type" value="Genomic_DNA"/>
</dbReference>
<accession>A0A9Q8P5V6</accession>
<dbReference type="AlphaFoldDB" id="A0A9Q8P5V6"/>
<evidence type="ECO:0000256" key="3">
    <source>
        <dbReference type="ARBA" id="ARBA00023167"/>
    </source>
</evidence>
<dbReference type="InterPro" id="IPR036412">
    <property type="entry name" value="HAD-like_sf"/>
</dbReference>
<dbReference type="GO" id="GO:0043874">
    <property type="term" value="F:acireductone synthase activity"/>
    <property type="evidence" value="ECO:0007669"/>
    <property type="project" value="InterPro"/>
</dbReference>
<dbReference type="RefSeq" id="XP_047758720.1">
    <property type="nucleotide sequence ID" value="XM_047901786.1"/>
</dbReference>
<dbReference type="GO" id="GO:0019509">
    <property type="term" value="P:L-methionine salvage from methylthioadenosine"/>
    <property type="evidence" value="ECO:0007669"/>
    <property type="project" value="InterPro"/>
</dbReference>
<name>A0A9Q8P5V6_PASFU</name>